<dbReference type="Pfam" id="PF01750">
    <property type="entry name" value="HycI"/>
    <property type="match status" value="1"/>
</dbReference>
<dbReference type="NCBIfam" id="TIGR00072">
    <property type="entry name" value="hydrog_prot"/>
    <property type="match status" value="1"/>
</dbReference>
<dbReference type="CDD" id="cd06070">
    <property type="entry name" value="H2MP_like-2"/>
    <property type="match status" value="1"/>
</dbReference>
<organism evidence="5 6">
    <name type="scientific">Saccharolobus solfataricus</name>
    <name type="common">Sulfolobus solfataricus</name>
    <dbReference type="NCBI Taxonomy" id="2287"/>
    <lineage>
        <taxon>Archaea</taxon>
        <taxon>Thermoproteota</taxon>
        <taxon>Thermoprotei</taxon>
        <taxon>Sulfolobales</taxon>
        <taxon>Sulfolobaceae</taxon>
        <taxon>Saccharolobus</taxon>
    </lineage>
</organism>
<evidence type="ECO:0000256" key="1">
    <source>
        <dbReference type="ARBA" id="ARBA00006814"/>
    </source>
</evidence>
<dbReference type="EMBL" id="LT549890">
    <property type="protein sequence ID" value="SAI84867.1"/>
    <property type="molecule type" value="Genomic_DNA"/>
</dbReference>
<dbReference type="Gene3D" id="3.40.50.1450">
    <property type="entry name" value="HybD-like"/>
    <property type="match status" value="1"/>
</dbReference>
<evidence type="ECO:0000256" key="2">
    <source>
        <dbReference type="ARBA" id="ARBA00022670"/>
    </source>
</evidence>
<sequence length="162" mass="18168">MKAIIGVGNRLMKDDGFGSCLAEVIINKVKNAVVVDLGLGNLLSVDLDKYDTVIIIDVANINEEYGIFKITSTSKGILEQSLHELGLNTILKLYEDKQFYIIVCKPEEIQIGYGLSKDCLLRIEKLIPEFKAFLKKLGIDADFNVMDIIEEIKERCVNTLNK</sequence>
<comment type="similarity">
    <text evidence="1">Belongs to the peptidase A31 family.</text>
</comment>
<gene>
    <name evidence="5" type="ORF">SSOP1_1313</name>
</gene>
<keyword evidence="2" id="KW-0645">Protease</keyword>
<dbReference type="GO" id="GO:0004190">
    <property type="term" value="F:aspartic-type endopeptidase activity"/>
    <property type="evidence" value="ECO:0007669"/>
    <property type="project" value="UniProtKB-KW"/>
</dbReference>
<dbReference type="GO" id="GO:0008047">
    <property type="term" value="F:enzyme activator activity"/>
    <property type="evidence" value="ECO:0007669"/>
    <property type="project" value="InterPro"/>
</dbReference>
<dbReference type="PATRIC" id="fig|2287.9.peg.1334"/>
<reference evidence="6" key="1">
    <citation type="submission" date="2016-04" db="EMBL/GenBank/DDBJ databases">
        <authorList>
            <person name="Shah S.A."/>
            <person name="Garrett R.A."/>
        </authorList>
    </citation>
    <scope>NUCLEOTIDE SEQUENCE [LARGE SCALE GENOMIC DNA]</scope>
    <source>
        <strain evidence="6">ATCC 35091 / DSM 1616 / JCM 8930 / NBRC 15331 / P1</strain>
    </source>
</reference>
<evidence type="ECO:0000256" key="3">
    <source>
        <dbReference type="ARBA" id="ARBA00022750"/>
    </source>
</evidence>
<protein>
    <submittedName>
        <fullName evidence="5">Hydrogenase expression protein</fullName>
    </submittedName>
</protein>
<dbReference type="RefSeq" id="WP_010923251.1">
    <property type="nucleotide sequence ID" value="NZ_LT549890.1"/>
</dbReference>
<keyword evidence="4" id="KW-0378">Hydrolase</keyword>
<dbReference type="AlphaFoldDB" id="A0A157T0C3"/>
<dbReference type="PANTHER" id="PTHR30302:SF1">
    <property type="entry name" value="HYDROGENASE 2 MATURATION PROTEASE"/>
    <property type="match status" value="1"/>
</dbReference>
<evidence type="ECO:0000313" key="6">
    <source>
        <dbReference type="Proteomes" id="UP000076770"/>
    </source>
</evidence>
<dbReference type="PANTHER" id="PTHR30302">
    <property type="entry name" value="HYDROGENASE 1 MATURATION PROTEASE"/>
    <property type="match status" value="1"/>
</dbReference>
<dbReference type="Proteomes" id="UP000076770">
    <property type="component" value="Chromosome i"/>
</dbReference>
<dbReference type="GO" id="GO:0016485">
    <property type="term" value="P:protein processing"/>
    <property type="evidence" value="ECO:0007669"/>
    <property type="project" value="TreeGrafter"/>
</dbReference>
<dbReference type="SUPFAM" id="SSF53163">
    <property type="entry name" value="HybD-like"/>
    <property type="match status" value="1"/>
</dbReference>
<evidence type="ECO:0000313" key="5">
    <source>
        <dbReference type="EMBL" id="SAI84867.1"/>
    </source>
</evidence>
<proteinExistence type="inferred from homology"/>
<accession>A0A157T0C3</accession>
<evidence type="ECO:0000256" key="4">
    <source>
        <dbReference type="ARBA" id="ARBA00022801"/>
    </source>
</evidence>
<dbReference type="GeneID" id="1454239"/>
<name>A0A157T0C3_SACSO</name>
<keyword evidence="3" id="KW-0064">Aspartyl protease</keyword>
<dbReference type="InterPro" id="IPR023430">
    <property type="entry name" value="Pept_HybD-like_dom_sf"/>
</dbReference>
<dbReference type="InterPro" id="IPR000671">
    <property type="entry name" value="Peptidase_A31"/>
</dbReference>